<dbReference type="Proteomes" id="UP000323632">
    <property type="component" value="Unassembled WGS sequence"/>
</dbReference>
<feature type="chain" id="PRO_5024365393" evidence="1">
    <location>
        <begin position="21"/>
        <end position="645"/>
    </location>
</feature>
<comment type="caution">
    <text evidence="3">The sequence shown here is derived from an EMBL/GenBank/DDBJ whole genome shotgun (WGS) entry which is preliminary data.</text>
</comment>
<evidence type="ECO:0000313" key="4">
    <source>
        <dbReference type="Proteomes" id="UP000323632"/>
    </source>
</evidence>
<keyword evidence="1" id="KW-0732">Signal</keyword>
<dbReference type="Gene3D" id="2.60.120.200">
    <property type="match status" value="1"/>
</dbReference>
<proteinExistence type="predicted"/>
<dbReference type="RefSeq" id="WP_150031155.1">
    <property type="nucleotide sequence ID" value="NZ_VWSH01000001.1"/>
</dbReference>
<dbReference type="InterPro" id="IPR013783">
    <property type="entry name" value="Ig-like_fold"/>
</dbReference>
<feature type="signal peptide" evidence="1">
    <location>
        <begin position="1"/>
        <end position="20"/>
    </location>
</feature>
<dbReference type="Gene3D" id="2.60.40.10">
    <property type="entry name" value="Immunoglobulins"/>
    <property type="match status" value="1"/>
</dbReference>
<reference evidence="3 4" key="1">
    <citation type="submission" date="2019-09" db="EMBL/GenBank/DDBJ databases">
        <title>Genome sequence and assembly of Taibaiella sp.</title>
        <authorList>
            <person name="Chhetri G."/>
        </authorList>
    </citation>
    <scope>NUCLEOTIDE SEQUENCE [LARGE SCALE GENOMIC DNA]</scope>
    <source>
        <strain evidence="3 4">KVB11</strain>
    </source>
</reference>
<accession>A0A5M6CMY2</accession>
<dbReference type="Pfam" id="PF18962">
    <property type="entry name" value="Por_Secre_tail"/>
    <property type="match status" value="1"/>
</dbReference>
<feature type="domain" description="Secretion system C-terminal sorting" evidence="2">
    <location>
        <begin position="567"/>
        <end position="642"/>
    </location>
</feature>
<evidence type="ECO:0000256" key="1">
    <source>
        <dbReference type="SAM" id="SignalP"/>
    </source>
</evidence>
<dbReference type="EMBL" id="VWSH01000001">
    <property type="protein sequence ID" value="KAA5536578.1"/>
    <property type="molecule type" value="Genomic_DNA"/>
</dbReference>
<evidence type="ECO:0000313" key="3">
    <source>
        <dbReference type="EMBL" id="KAA5536578.1"/>
    </source>
</evidence>
<evidence type="ECO:0000259" key="2">
    <source>
        <dbReference type="Pfam" id="PF18962"/>
    </source>
</evidence>
<name>A0A5M6CMY2_9BACT</name>
<dbReference type="NCBIfam" id="TIGR04183">
    <property type="entry name" value="Por_Secre_tail"/>
    <property type="match status" value="1"/>
</dbReference>
<dbReference type="AlphaFoldDB" id="A0A5M6CMY2"/>
<organism evidence="3 4">
    <name type="scientific">Taibaiella lutea</name>
    <dbReference type="NCBI Taxonomy" id="2608001"/>
    <lineage>
        <taxon>Bacteria</taxon>
        <taxon>Pseudomonadati</taxon>
        <taxon>Bacteroidota</taxon>
        <taxon>Chitinophagia</taxon>
        <taxon>Chitinophagales</taxon>
        <taxon>Chitinophagaceae</taxon>
        <taxon>Taibaiella</taxon>
    </lineage>
</organism>
<sequence length="645" mass="68075">MMKKTLLLGGLMLSAWFTQAQQRLALYEEFSGENCAPCAATNPGLWTLISAAGNDTKVLMLKYQTPIPSAGPIYLANTIFADNRETYYSVNSAPSGSMNGGALAHPANLTQANINTASTGTAAFTITVSNPSYQNAGQYFTATITVTSTGAATYANLKLRSALVESLHYATAPGTNGETDFHNVIRQMYDNNGANADGQTIDATWTAGQTRTYTIKGAVPSYVGSAPATPAINFLAAWIQKDDTKEVLQVGKTANITVTKPPVDVTLTSIGISGLKCQLPATIPHTIKVKNTGTTALTTARVYTSVNGATPTFQDVPLNNLAAGATSADLTLTALNVTTAGVQSVVDSVVLPNTVQDYNDFDNVRSSSAYVLNSTAVAIPLTFDFETANTNFSNFVSYPGTSIVGIIKATSQGLGHSGSNGLGYFPCYQLPQGSFGYLIFPKTTMPAGAKAIDFYTSYAQYKATDGTITGDKLELTYSTDCGTTWTSIWSKANADLASADPTGSNFTPTTASWKKWSVDVTNVPSDAYIAFKGTSNFGNNMFIDDINLRSGAATGIDELVAEGSFKVFPNPVSDLLNVSIDLKKASSVTYTVFNVLGQQVNAPVTKSMSAGTNTATINTNNLAAGMYYLNVTTEAGSVQQKFTKQ</sequence>
<gene>
    <name evidence="3" type="ORF">F0919_02600</name>
</gene>
<dbReference type="InterPro" id="IPR026444">
    <property type="entry name" value="Secre_tail"/>
</dbReference>
<protein>
    <submittedName>
        <fullName evidence="3">T9SS type A sorting domain-containing protein</fullName>
    </submittedName>
</protein>
<keyword evidence="4" id="KW-1185">Reference proteome</keyword>